<protein>
    <submittedName>
        <fullName evidence="1">Uncharacterized protein</fullName>
    </submittedName>
</protein>
<dbReference type="AlphaFoldDB" id="A6N5D6"/>
<accession>A6N5D6</accession>
<proteinExistence type="predicted"/>
<organism evidence="1">
    <name type="scientific">Pseudomonas aeruginosa</name>
    <dbReference type="NCBI Taxonomy" id="287"/>
    <lineage>
        <taxon>Bacteria</taxon>
        <taxon>Pseudomonadati</taxon>
        <taxon>Pseudomonadota</taxon>
        <taxon>Gammaproteobacteria</taxon>
        <taxon>Pseudomonadales</taxon>
        <taxon>Pseudomonadaceae</taxon>
        <taxon>Pseudomonas</taxon>
    </lineage>
</organism>
<reference evidence="1" key="1">
    <citation type="journal article" date="2008" name="J. Bacteriol.">
        <title>Hybrid pathogenicity island PAGI-5 contributes to the highly virulent phenotype of a Pseudomonas aeruginosa isolate in mammals.</title>
        <authorList>
            <person name="Battle S.E."/>
            <person name="Meyer F."/>
            <person name="Rello J."/>
            <person name="Kung V.L."/>
            <person name="Hauser A.R."/>
        </authorList>
    </citation>
    <scope>NUCLEOTIDE SEQUENCE</scope>
    <source>
        <strain evidence="1">PSE9</strain>
    </source>
</reference>
<dbReference type="EMBL" id="EF611301">
    <property type="protein sequence ID" value="ABR13382.1"/>
    <property type="molecule type" value="Genomic_DNA"/>
</dbReference>
<name>A6N5D6_PSEAI</name>
<sequence>MRQQRLGKSLTAPAIALYEPAGLLLAKFYPAILPYNKETAEALTC</sequence>
<evidence type="ECO:0000313" key="1">
    <source>
        <dbReference type="EMBL" id="ABR13382.1"/>
    </source>
</evidence>